<evidence type="ECO:0000256" key="1">
    <source>
        <dbReference type="SAM" id="MobiDB-lite"/>
    </source>
</evidence>
<feature type="compositionally biased region" description="Low complexity" evidence="1">
    <location>
        <begin position="150"/>
        <end position="163"/>
    </location>
</feature>
<accession>A0ABQ6MMP0</accession>
<name>A0ABQ6MMP0_9STRA</name>
<comment type="caution">
    <text evidence="2">The sequence shown here is derived from an EMBL/GenBank/DDBJ whole genome shotgun (WGS) entry which is preliminary data.</text>
</comment>
<dbReference type="Proteomes" id="UP001165060">
    <property type="component" value="Unassembled WGS sequence"/>
</dbReference>
<reference evidence="2 3" key="1">
    <citation type="journal article" date="2023" name="Commun. Biol.">
        <title>Genome analysis of Parmales, the sister group of diatoms, reveals the evolutionary specialization of diatoms from phago-mixotrophs to photoautotrophs.</title>
        <authorList>
            <person name="Ban H."/>
            <person name="Sato S."/>
            <person name="Yoshikawa S."/>
            <person name="Yamada K."/>
            <person name="Nakamura Y."/>
            <person name="Ichinomiya M."/>
            <person name="Sato N."/>
            <person name="Blanc-Mathieu R."/>
            <person name="Endo H."/>
            <person name="Kuwata A."/>
            <person name="Ogata H."/>
        </authorList>
    </citation>
    <scope>NUCLEOTIDE SEQUENCE [LARGE SCALE GENOMIC DNA]</scope>
</reference>
<evidence type="ECO:0008006" key="4">
    <source>
        <dbReference type="Google" id="ProtNLM"/>
    </source>
</evidence>
<organism evidence="2 3">
    <name type="scientific">Tetraparma gracilis</name>
    <dbReference type="NCBI Taxonomy" id="2962635"/>
    <lineage>
        <taxon>Eukaryota</taxon>
        <taxon>Sar</taxon>
        <taxon>Stramenopiles</taxon>
        <taxon>Ochrophyta</taxon>
        <taxon>Bolidophyceae</taxon>
        <taxon>Parmales</taxon>
        <taxon>Triparmaceae</taxon>
        <taxon>Tetraparma</taxon>
    </lineage>
</organism>
<proteinExistence type="predicted"/>
<keyword evidence="3" id="KW-1185">Reference proteome</keyword>
<feature type="non-terminal residue" evidence="2">
    <location>
        <position position="1"/>
    </location>
</feature>
<gene>
    <name evidence="2" type="ORF">TeGR_g14129</name>
</gene>
<feature type="region of interest" description="Disordered" evidence="1">
    <location>
        <begin position="59"/>
        <end position="173"/>
    </location>
</feature>
<dbReference type="EMBL" id="BRYB01004333">
    <property type="protein sequence ID" value="GMI29360.1"/>
    <property type="molecule type" value="Genomic_DNA"/>
</dbReference>
<evidence type="ECO:0000313" key="2">
    <source>
        <dbReference type="EMBL" id="GMI29360.1"/>
    </source>
</evidence>
<protein>
    <recommendedName>
        <fullName evidence="4">Bindin</fullName>
    </recommendedName>
</protein>
<evidence type="ECO:0000313" key="3">
    <source>
        <dbReference type="Proteomes" id="UP001165060"/>
    </source>
</evidence>
<sequence length="173" mass="18315">FNARKQMMAPTLNPGASLGNAAPGYGGSGYGQVMDGAMNLTLHTAKQIREDVATQRGMPLPDIINRRPGEQAQPMAAKTMGSMNQRRAEPAGGAGSPEKQKFVMTHTGVMGNPLGGDDDDDSAWQSYDYNSADGGEFHGRGYSSAGNRPGTTQQSQRSQQSGNFSGGEEEEEE</sequence>